<keyword evidence="1" id="KW-0805">Transcription regulation</keyword>
<feature type="domain" description="SIS" evidence="5">
    <location>
        <begin position="123"/>
        <end position="258"/>
    </location>
</feature>
<evidence type="ECO:0000259" key="4">
    <source>
        <dbReference type="PROSITE" id="PS51071"/>
    </source>
</evidence>
<dbReference type="EMBL" id="JAIRBM010000021">
    <property type="protein sequence ID" value="MBZ6078678.1"/>
    <property type="molecule type" value="Genomic_DNA"/>
</dbReference>
<dbReference type="PANTHER" id="PTHR30514:SF18">
    <property type="entry name" value="RPIR-FAMILY TRANSCRIPTIONAL REGULATOR"/>
    <property type="match status" value="1"/>
</dbReference>
<keyword evidence="2" id="KW-0238">DNA-binding</keyword>
<keyword evidence="3" id="KW-0804">Transcription</keyword>
<dbReference type="PROSITE" id="PS51071">
    <property type="entry name" value="HTH_RPIR"/>
    <property type="match status" value="1"/>
</dbReference>
<dbReference type="CDD" id="cd05013">
    <property type="entry name" value="SIS_RpiR"/>
    <property type="match status" value="1"/>
</dbReference>
<dbReference type="Proteomes" id="UP000704176">
    <property type="component" value="Unassembled WGS sequence"/>
</dbReference>
<evidence type="ECO:0000313" key="7">
    <source>
        <dbReference type="Proteomes" id="UP000704176"/>
    </source>
</evidence>
<dbReference type="Pfam" id="PF01418">
    <property type="entry name" value="HTH_6"/>
    <property type="match status" value="1"/>
</dbReference>
<evidence type="ECO:0000256" key="1">
    <source>
        <dbReference type="ARBA" id="ARBA00023015"/>
    </source>
</evidence>
<feature type="domain" description="HTH rpiR-type" evidence="4">
    <location>
        <begin position="1"/>
        <end position="77"/>
    </location>
</feature>
<dbReference type="SUPFAM" id="SSF46689">
    <property type="entry name" value="Homeodomain-like"/>
    <property type="match status" value="1"/>
</dbReference>
<dbReference type="InterPro" id="IPR035472">
    <property type="entry name" value="RpiR-like_SIS"/>
</dbReference>
<evidence type="ECO:0000313" key="6">
    <source>
        <dbReference type="EMBL" id="MBZ6078678.1"/>
    </source>
</evidence>
<dbReference type="InterPro" id="IPR036388">
    <property type="entry name" value="WH-like_DNA-bd_sf"/>
</dbReference>
<dbReference type="Gene3D" id="1.10.10.10">
    <property type="entry name" value="Winged helix-like DNA-binding domain superfamily/Winged helix DNA-binding domain"/>
    <property type="match status" value="1"/>
</dbReference>
<keyword evidence="7" id="KW-1185">Reference proteome</keyword>
<evidence type="ECO:0000256" key="3">
    <source>
        <dbReference type="ARBA" id="ARBA00023163"/>
    </source>
</evidence>
<dbReference type="Gene3D" id="3.40.50.10490">
    <property type="entry name" value="Glucose-6-phosphate isomerase like protein, domain 1"/>
    <property type="match status" value="1"/>
</dbReference>
<organism evidence="6 7">
    <name type="scientific">Microvirga puerhi</name>
    <dbReference type="NCBI Taxonomy" id="2876078"/>
    <lineage>
        <taxon>Bacteria</taxon>
        <taxon>Pseudomonadati</taxon>
        <taxon>Pseudomonadota</taxon>
        <taxon>Alphaproteobacteria</taxon>
        <taxon>Hyphomicrobiales</taxon>
        <taxon>Methylobacteriaceae</taxon>
        <taxon>Microvirga</taxon>
    </lineage>
</organism>
<sequence length="284" mass="30858">MGLIELIERHDEALTDSDRRLVAVLLEARDAGGLLPAREVAQRAGVHEATAGRLARKLGFDSYRDLRESLQNAMISNLDSSARMRKRLGRVAGRSILQSIVDGEIETLSALPHQIPQADLDRAVEALRTAGRIIIGGESHASSLAELFARRLVRSGYRASSLAHFDWKAADELLGLKAKDAVIIIAFRYVGDSLKSLVRHAQSLSATTILITDLRPPPFKIDICLSALRGHTGETQSLTVPMAICNALVLGLSLSDGGRSLETLAELENVRRGLGVHIRRAGRK</sequence>
<dbReference type="InterPro" id="IPR046348">
    <property type="entry name" value="SIS_dom_sf"/>
</dbReference>
<dbReference type="PANTHER" id="PTHR30514">
    <property type="entry name" value="GLUCOKINASE"/>
    <property type="match status" value="1"/>
</dbReference>
<accession>A0ABS7VSY8</accession>
<dbReference type="InterPro" id="IPR009057">
    <property type="entry name" value="Homeodomain-like_sf"/>
</dbReference>
<comment type="caution">
    <text evidence="6">The sequence shown here is derived from an EMBL/GenBank/DDBJ whole genome shotgun (WGS) entry which is preliminary data.</text>
</comment>
<dbReference type="InterPro" id="IPR047640">
    <property type="entry name" value="RpiR-like"/>
</dbReference>
<name>A0ABS7VSY8_9HYPH</name>
<dbReference type="SUPFAM" id="SSF53697">
    <property type="entry name" value="SIS domain"/>
    <property type="match status" value="1"/>
</dbReference>
<dbReference type="RefSeq" id="WP_224315426.1">
    <property type="nucleotide sequence ID" value="NZ_JAIRBM010000021.1"/>
</dbReference>
<gene>
    <name evidence="6" type="ORF">K9B37_20675</name>
</gene>
<proteinExistence type="predicted"/>
<evidence type="ECO:0000256" key="2">
    <source>
        <dbReference type="ARBA" id="ARBA00023125"/>
    </source>
</evidence>
<protein>
    <submittedName>
        <fullName evidence="6">MurR/RpiR family transcriptional regulator</fullName>
    </submittedName>
</protein>
<dbReference type="PROSITE" id="PS51464">
    <property type="entry name" value="SIS"/>
    <property type="match status" value="1"/>
</dbReference>
<evidence type="ECO:0000259" key="5">
    <source>
        <dbReference type="PROSITE" id="PS51464"/>
    </source>
</evidence>
<dbReference type="InterPro" id="IPR000281">
    <property type="entry name" value="HTH_RpiR"/>
</dbReference>
<reference evidence="6 7" key="1">
    <citation type="submission" date="2021-09" db="EMBL/GenBank/DDBJ databases">
        <title>The complete genome sequence of a new microorganism.</title>
        <authorList>
            <person name="Zi Z."/>
        </authorList>
    </citation>
    <scope>NUCLEOTIDE SEQUENCE [LARGE SCALE GENOMIC DNA]</scope>
    <source>
        <strain evidence="6 7">WGZ8</strain>
    </source>
</reference>
<dbReference type="InterPro" id="IPR001347">
    <property type="entry name" value="SIS_dom"/>
</dbReference>